<feature type="compositionally biased region" description="Low complexity" evidence="1">
    <location>
        <begin position="175"/>
        <end position="186"/>
    </location>
</feature>
<evidence type="ECO:0000256" key="1">
    <source>
        <dbReference type="SAM" id="MobiDB-lite"/>
    </source>
</evidence>
<feature type="compositionally biased region" description="Polar residues" evidence="1">
    <location>
        <begin position="187"/>
        <end position="213"/>
    </location>
</feature>
<dbReference type="EMBL" id="MU004199">
    <property type="protein sequence ID" value="KAF2489418.1"/>
    <property type="molecule type" value="Genomic_DNA"/>
</dbReference>
<accession>A0A6A6QAF4</accession>
<feature type="region of interest" description="Disordered" evidence="1">
    <location>
        <begin position="107"/>
        <end position="157"/>
    </location>
</feature>
<dbReference type="AlphaFoldDB" id="A0A6A6QAF4"/>
<protein>
    <submittedName>
        <fullName evidence="2">Uncharacterized protein</fullName>
    </submittedName>
</protein>
<sequence length="462" mass="52226">MADISFADLTPSSPAGSNARPSHRSSLPLTSDAVRPPARYIMSSRSFELQQYIGAHFSQLKGADRKKAKEIIRRGNFGEERKLDLGQLPAEHLEELFRHVLQVIKRGTAPSHTGGSKHLVQPKKETREDSRTPDQTQLDRERRLQEDRARKGWQEQEQQRIIRERLREMRVSGLQQSQGTNSQRQQPSTNVYVPRPSQQHAQIPNNPLQQSSVSLPVPQTEQLRNVIMTADVLAIRDVFLNLCYSSPSLARAAVRCLAPHSTFAQSTLRQARAAAVTRQPPKPASQPQIKPEFQLPKEKSPRNRPSFRIPEMPQINPVKQEGGAEALKLMPKRSTPHPSALVKYEHATSPSPEQQRSVRQPLGLKSANIPSRLSLEASTLSSSQKRKVEYENFHIGNLVPDWNHDFWLDEQNDADRVNPDEGDNRRYFKYDCCNEPGMSRICGRVAGAKKPRWSTGGIQEAR</sequence>
<feature type="region of interest" description="Disordered" evidence="1">
    <location>
        <begin position="345"/>
        <end position="365"/>
    </location>
</feature>
<organism evidence="2 3">
    <name type="scientific">Lophium mytilinum</name>
    <dbReference type="NCBI Taxonomy" id="390894"/>
    <lineage>
        <taxon>Eukaryota</taxon>
        <taxon>Fungi</taxon>
        <taxon>Dikarya</taxon>
        <taxon>Ascomycota</taxon>
        <taxon>Pezizomycotina</taxon>
        <taxon>Dothideomycetes</taxon>
        <taxon>Pleosporomycetidae</taxon>
        <taxon>Mytilinidiales</taxon>
        <taxon>Mytilinidiaceae</taxon>
        <taxon>Lophium</taxon>
    </lineage>
</organism>
<feature type="compositionally biased region" description="Polar residues" evidence="1">
    <location>
        <begin position="10"/>
        <end position="29"/>
    </location>
</feature>
<proteinExistence type="predicted"/>
<feature type="region of interest" description="Disordered" evidence="1">
    <location>
        <begin position="170"/>
        <end position="213"/>
    </location>
</feature>
<reference evidence="2" key="1">
    <citation type="journal article" date="2020" name="Stud. Mycol.">
        <title>101 Dothideomycetes genomes: a test case for predicting lifestyles and emergence of pathogens.</title>
        <authorList>
            <person name="Haridas S."/>
            <person name="Albert R."/>
            <person name="Binder M."/>
            <person name="Bloem J."/>
            <person name="Labutti K."/>
            <person name="Salamov A."/>
            <person name="Andreopoulos B."/>
            <person name="Baker S."/>
            <person name="Barry K."/>
            <person name="Bills G."/>
            <person name="Bluhm B."/>
            <person name="Cannon C."/>
            <person name="Castanera R."/>
            <person name="Culley D."/>
            <person name="Daum C."/>
            <person name="Ezra D."/>
            <person name="Gonzalez J."/>
            <person name="Henrissat B."/>
            <person name="Kuo A."/>
            <person name="Liang C."/>
            <person name="Lipzen A."/>
            <person name="Lutzoni F."/>
            <person name="Magnuson J."/>
            <person name="Mondo S."/>
            <person name="Nolan M."/>
            <person name="Ohm R."/>
            <person name="Pangilinan J."/>
            <person name="Park H.-J."/>
            <person name="Ramirez L."/>
            <person name="Alfaro M."/>
            <person name="Sun H."/>
            <person name="Tritt A."/>
            <person name="Yoshinaga Y."/>
            <person name="Zwiers L.-H."/>
            <person name="Turgeon B."/>
            <person name="Goodwin S."/>
            <person name="Spatafora J."/>
            <person name="Crous P."/>
            <person name="Grigoriev I."/>
        </authorList>
    </citation>
    <scope>NUCLEOTIDE SEQUENCE</scope>
    <source>
        <strain evidence="2">CBS 269.34</strain>
    </source>
</reference>
<keyword evidence="3" id="KW-1185">Reference proteome</keyword>
<dbReference type="OrthoDB" id="3798352at2759"/>
<evidence type="ECO:0000313" key="2">
    <source>
        <dbReference type="EMBL" id="KAF2489418.1"/>
    </source>
</evidence>
<name>A0A6A6QAF4_9PEZI</name>
<gene>
    <name evidence="2" type="ORF">BU16DRAFT_567596</name>
</gene>
<dbReference type="Proteomes" id="UP000799750">
    <property type="component" value="Unassembled WGS sequence"/>
</dbReference>
<feature type="compositionally biased region" description="Basic and acidic residues" evidence="1">
    <location>
        <begin position="122"/>
        <end position="157"/>
    </location>
</feature>
<feature type="region of interest" description="Disordered" evidence="1">
    <location>
        <begin position="271"/>
        <end position="310"/>
    </location>
</feature>
<feature type="compositionally biased region" description="Polar residues" evidence="1">
    <location>
        <begin position="348"/>
        <end position="358"/>
    </location>
</feature>
<feature type="region of interest" description="Disordered" evidence="1">
    <location>
        <begin position="1"/>
        <end position="31"/>
    </location>
</feature>
<evidence type="ECO:0000313" key="3">
    <source>
        <dbReference type="Proteomes" id="UP000799750"/>
    </source>
</evidence>